<name>A0AAV4LSV0_BABCB</name>
<keyword evidence="2" id="KW-0378">Hydrolase</keyword>
<evidence type="ECO:0000256" key="1">
    <source>
        <dbReference type="SAM" id="MobiDB-lite"/>
    </source>
</evidence>
<keyword evidence="3" id="KW-1185">Reference proteome</keyword>
<organism evidence="2 3">
    <name type="scientific">Babesia caballi</name>
    <dbReference type="NCBI Taxonomy" id="5871"/>
    <lineage>
        <taxon>Eukaryota</taxon>
        <taxon>Sar</taxon>
        <taxon>Alveolata</taxon>
        <taxon>Apicomplexa</taxon>
        <taxon>Aconoidasida</taxon>
        <taxon>Piroplasmida</taxon>
        <taxon>Babesiidae</taxon>
        <taxon>Babesia</taxon>
    </lineage>
</organism>
<dbReference type="EMBL" id="BPLF01000002">
    <property type="protein sequence ID" value="GIX62935.1"/>
    <property type="molecule type" value="Genomic_DNA"/>
</dbReference>
<dbReference type="AntiFam" id="ANF00149">
    <property type="entry name" value="Shadow ORF (opposite cshA)"/>
</dbReference>
<proteinExistence type="predicted"/>
<protein>
    <submittedName>
        <fullName evidence="2">Alpha/beta hydrolase</fullName>
    </submittedName>
</protein>
<evidence type="ECO:0000313" key="3">
    <source>
        <dbReference type="Proteomes" id="UP001497744"/>
    </source>
</evidence>
<feature type="compositionally biased region" description="Basic and acidic residues" evidence="1">
    <location>
        <begin position="1"/>
        <end position="10"/>
    </location>
</feature>
<feature type="region of interest" description="Disordered" evidence="1">
    <location>
        <begin position="49"/>
        <end position="72"/>
    </location>
</feature>
<evidence type="ECO:0000313" key="2">
    <source>
        <dbReference type="EMBL" id="GIX62935.1"/>
    </source>
</evidence>
<dbReference type="GeneID" id="94194416"/>
<gene>
    <name evidence="2" type="ORF">BcabD6B2_23700</name>
</gene>
<dbReference type="Proteomes" id="UP001497744">
    <property type="component" value="Unassembled WGS sequence"/>
</dbReference>
<accession>A0AAV4LSV0</accession>
<dbReference type="AlphaFoldDB" id="A0AAV4LSV0"/>
<dbReference type="GO" id="GO:0016787">
    <property type="term" value="F:hydrolase activity"/>
    <property type="evidence" value="ECO:0007669"/>
    <property type="project" value="UniProtKB-KW"/>
</dbReference>
<reference evidence="2 3" key="1">
    <citation type="submission" date="2021-06" db="EMBL/GenBank/DDBJ databases">
        <title>Genome sequence of Babesia caballi.</title>
        <authorList>
            <person name="Yamagishi J."/>
            <person name="Kidaka T."/>
            <person name="Ochi A."/>
        </authorList>
    </citation>
    <scope>NUCLEOTIDE SEQUENCE [LARGE SCALE GENOMIC DNA]</scope>
    <source>
        <strain evidence="2">USDA-D6B2</strain>
    </source>
</reference>
<sequence>MQHQDGDPAEHWQTGRPRRRRALETSNGLPGVHLVVLNNTRIVHHLTTPKLGGRRAASPLQPGNGRPRQRLQQTVEKDHRLTVGHKYQHLFPARRVLEQQRHQAYELVLALDQHVLVGQRRRQRQDVVIDPDRLPVGSQAEVRQLVHCVRQRRRRHHRLQPADCLHAPRSAEELVYPPDLDLEAHVQQSVRLVQHEHLDVRDVERGGALAVVEHPPRRAHQHRDSLADLRLLRLAAIAP</sequence>
<feature type="region of interest" description="Disordered" evidence="1">
    <location>
        <begin position="1"/>
        <end position="20"/>
    </location>
</feature>
<comment type="caution">
    <text evidence="2">The sequence shown here is derived from an EMBL/GenBank/DDBJ whole genome shotgun (WGS) entry which is preliminary data.</text>
</comment>
<dbReference type="RefSeq" id="XP_067715004.1">
    <property type="nucleotide sequence ID" value="XM_067858903.1"/>
</dbReference>